<dbReference type="InterPro" id="IPR036008">
    <property type="entry name" value="Aconitase_4Fe-4S_dom"/>
</dbReference>
<protein>
    <submittedName>
        <fullName evidence="8">Aconitate hydratase</fullName>
        <ecNumber evidence="8">4.2.1.3</ecNumber>
    </submittedName>
</protein>
<dbReference type="GO" id="GO:0005829">
    <property type="term" value="C:cytosol"/>
    <property type="evidence" value="ECO:0007669"/>
    <property type="project" value="TreeGrafter"/>
</dbReference>
<evidence type="ECO:0000259" key="6">
    <source>
        <dbReference type="Pfam" id="PF00330"/>
    </source>
</evidence>
<dbReference type="UniPathway" id="UPA00223">
    <property type="reaction ID" value="UER00718"/>
</dbReference>
<comment type="cofactor">
    <cofactor evidence="1">
        <name>[4Fe-4S] cluster</name>
        <dbReference type="ChEBI" id="CHEBI:49883"/>
    </cofactor>
</comment>
<feature type="domain" description="Aconitase A/isopropylmalate dehydratase small subunit swivel" evidence="7">
    <location>
        <begin position="530"/>
        <end position="581"/>
    </location>
</feature>
<evidence type="ECO:0000313" key="9">
    <source>
        <dbReference type="Proteomes" id="UP000318834"/>
    </source>
</evidence>
<keyword evidence="3" id="KW-0479">Metal-binding</keyword>
<keyword evidence="4" id="KW-0408">Iron</keyword>
<dbReference type="InterPro" id="IPR015928">
    <property type="entry name" value="Aconitase/3IPM_dehydase_swvl"/>
</dbReference>
<dbReference type="AlphaFoldDB" id="A0A537IJV7"/>
<reference evidence="8 9" key="1">
    <citation type="journal article" date="2019" name="Nat. Microbiol.">
        <title>Mediterranean grassland soil C-N compound turnover is dependent on rainfall and depth, and is mediated by genomically divergent microorganisms.</title>
        <authorList>
            <person name="Diamond S."/>
            <person name="Andeer P.F."/>
            <person name="Li Z."/>
            <person name="Crits-Christoph A."/>
            <person name="Burstein D."/>
            <person name="Anantharaman K."/>
            <person name="Lane K.R."/>
            <person name="Thomas B.C."/>
            <person name="Pan C."/>
            <person name="Northen T.R."/>
            <person name="Banfield J.F."/>
        </authorList>
    </citation>
    <scope>NUCLEOTIDE SEQUENCE [LARGE SCALE GENOMIC DNA]</scope>
    <source>
        <strain evidence="8">NP_8</strain>
    </source>
</reference>
<dbReference type="PROSITE" id="PS01244">
    <property type="entry name" value="ACONITASE_2"/>
    <property type="match status" value="1"/>
</dbReference>
<evidence type="ECO:0000256" key="2">
    <source>
        <dbReference type="ARBA" id="ARBA00007185"/>
    </source>
</evidence>
<accession>A0A537IJV7</accession>
<dbReference type="InterPro" id="IPR006250">
    <property type="entry name" value="Aconitase_put"/>
</dbReference>
<evidence type="ECO:0000256" key="4">
    <source>
        <dbReference type="ARBA" id="ARBA00023004"/>
    </source>
</evidence>
<dbReference type="Gene3D" id="3.20.19.10">
    <property type="entry name" value="Aconitase, domain 4"/>
    <property type="match status" value="1"/>
</dbReference>
<evidence type="ECO:0000256" key="1">
    <source>
        <dbReference type="ARBA" id="ARBA00001966"/>
    </source>
</evidence>
<dbReference type="EMBL" id="VBAP01000108">
    <property type="protein sequence ID" value="TMI71524.1"/>
    <property type="molecule type" value="Genomic_DNA"/>
</dbReference>
<sequence length="651" mass="70656">MGKNLTRKILDAHLVEGRLVAGEEIGIRIDQVLAQDLTATQAFLHFEAMGIPRIRCRVAACYADHNVLHIKPENMEDHLYLQTASRKYGIWFGKPASGIGHQIHLEHFAIPGETVLGADSHTPHCGGVAMIAIGAGGMDVALAMGGGPYYFVMPQIVAVRLAGALRPWCTAKDVILELLRRLTVRGGKDRIFEFTGPALGMLNAQQRVTITNMSYELGATTSIFPSDDVTRDYFRRLGRLRDWREMLPDSGADYDDTIDVDLAKIEPLVALPSLPDHVVPVREVAGTKVEQVMVGSCTNGSYTDLQAVAKVMKGRRVHPEVYFFIHPSSRADLELLAREGYVTDLLAAGVNVAEPTCGACIGFGHVPAPGTKSLRAINRNFKGRSGLSDDQVYLASPETAAATAIKGVITDPRDLGMELSITAPAPILPDAVPQDNPNLIPPASEAEAAGIAVLHGENIRPSPVKPPLEETLHGTVLIKVGDDISTDHIMPAGSEIVAYRSNIARLAEYVFHRMDPEFSARAKARGGGFIVGGENYGQGSSREHAALAPMYLGVRAVLAKSFSRIHHANLINWGIVPLLFTDPTDYDGIDRDDELEIPKIRDGILQGAHVFTVRNRTKGNQFTARVEITPRDRGYLLAGGKLAHVKQHPVQ</sequence>
<dbReference type="PRINTS" id="PR00415">
    <property type="entry name" value="ACONITASE"/>
</dbReference>
<dbReference type="PANTHER" id="PTHR43160">
    <property type="entry name" value="ACONITATE HYDRATASE B"/>
    <property type="match status" value="1"/>
</dbReference>
<dbReference type="InterPro" id="IPR050926">
    <property type="entry name" value="Aconitase/IPM_isomerase"/>
</dbReference>
<keyword evidence="5" id="KW-0411">Iron-sulfur</keyword>
<gene>
    <name evidence="8" type="ORF">E6H05_12345</name>
</gene>
<dbReference type="Pfam" id="PF00694">
    <property type="entry name" value="Aconitase_C"/>
    <property type="match status" value="1"/>
</dbReference>
<organism evidence="8 9">
    <name type="scientific">Candidatus Segetimicrobium genomatis</name>
    <dbReference type="NCBI Taxonomy" id="2569760"/>
    <lineage>
        <taxon>Bacteria</taxon>
        <taxon>Bacillati</taxon>
        <taxon>Candidatus Sysuimicrobiota</taxon>
        <taxon>Candidatus Sysuimicrobiia</taxon>
        <taxon>Candidatus Sysuimicrobiales</taxon>
        <taxon>Candidatus Segetimicrobiaceae</taxon>
        <taxon>Candidatus Segetimicrobium</taxon>
    </lineage>
</organism>
<comment type="similarity">
    <text evidence="2">Belongs to the aconitase/IPM isomerase family.</text>
</comment>
<dbReference type="SUPFAM" id="SSF53732">
    <property type="entry name" value="Aconitase iron-sulfur domain"/>
    <property type="match status" value="1"/>
</dbReference>
<evidence type="ECO:0000256" key="5">
    <source>
        <dbReference type="ARBA" id="ARBA00023014"/>
    </source>
</evidence>
<dbReference type="PROSITE" id="PS00450">
    <property type="entry name" value="ACONITASE_1"/>
    <property type="match status" value="1"/>
</dbReference>
<dbReference type="InterPro" id="IPR000573">
    <property type="entry name" value="AconitaseA/IPMdHydase_ssu_swvl"/>
</dbReference>
<dbReference type="Gene3D" id="3.30.499.10">
    <property type="entry name" value="Aconitase, domain 3"/>
    <property type="match status" value="2"/>
</dbReference>
<dbReference type="EC" id="4.2.1.3" evidence="8"/>
<dbReference type="InterPro" id="IPR015931">
    <property type="entry name" value="Acnase/IPM_dHydase_lsu_aba_1/3"/>
</dbReference>
<evidence type="ECO:0000259" key="7">
    <source>
        <dbReference type="Pfam" id="PF00694"/>
    </source>
</evidence>
<comment type="caution">
    <text evidence="8">The sequence shown here is derived from an EMBL/GenBank/DDBJ whole genome shotgun (WGS) entry which is preliminary data.</text>
</comment>
<dbReference type="PANTHER" id="PTHR43160:SF3">
    <property type="entry name" value="ACONITATE HYDRATASE, MITOCHONDRIAL"/>
    <property type="match status" value="1"/>
</dbReference>
<evidence type="ECO:0000313" key="8">
    <source>
        <dbReference type="EMBL" id="TMI71524.1"/>
    </source>
</evidence>
<dbReference type="GO" id="GO:0051539">
    <property type="term" value="F:4 iron, 4 sulfur cluster binding"/>
    <property type="evidence" value="ECO:0007669"/>
    <property type="project" value="TreeGrafter"/>
</dbReference>
<dbReference type="GO" id="GO:0046872">
    <property type="term" value="F:metal ion binding"/>
    <property type="evidence" value="ECO:0007669"/>
    <property type="project" value="UniProtKB-KW"/>
</dbReference>
<dbReference type="GO" id="GO:0003994">
    <property type="term" value="F:aconitate hydratase activity"/>
    <property type="evidence" value="ECO:0007669"/>
    <property type="project" value="UniProtKB-EC"/>
</dbReference>
<keyword evidence="8" id="KW-0456">Lyase</keyword>
<dbReference type="Pfam" id="PF00330">
    <property type="entry name" value="Aconitase"/>
    <property type="match status" value="1"/>
</dbReference>
<dbReference type="CDD" id="cd01579">
    <property type="entry name" value="AcnA_Bact_Swivel"/>
    <property type="match status" value="1"/>
</dbReference>
<dbReference type="InterPro" id="IPR001030">
    <property type="entry name" value="Acoase/IPM_deHydtase_lsu_aba"/>
</dbReference>
<evidence type="ECO:0000256" key="3">
    <source>
        <dbReference type="ARBA" id="ARBA00022723"/>
    </source>
</evidence>
<dbReference type="Proteomes" id="UP000318834">
    <property type="component" value="Unassembled WGS sequence"/>
</dbReference>
<dbReference type="InterPro" id="IPR018136">
    <property type="entry name" value="Aconitase_4Fe-4S_BS"/>
</dbReference>
<feature type="domain" description="Aconitase/3-isopropylmalate dehydratase large subunit alpha/beta/alpha" evidence="6">
    <location>
        <begin position="8"/>
        <end position="407"/>
    </location>
</feature>
<proteinExistence type="inferred from homology"/>
<dbReference type="NCBIfam" id="NF005558">
    <property type="entry name" value="PRK07229.1"/>
    <property type="match status" value="1"/>
</dbReference>
<dbReference type="GO" id="GO:0006099">
    <property type="term" value="P:tricarboxylic acid cycle"/>
    <property type="evidence" value="ECO:0007669"/>
    <property type="project" value="UniProtKB-UniPathway"/>
</dbReference>
<dbReference type="SUPFAM" id="SSF52016">
    <property type="entry name" value="LeuD/IlvD-like"/>
    <property type="match status" value="1"/>
</dbReference>
<name>A0A537IJV7_9BACT</name>
<dbReference type="NCBIfam" id="TIGR01342">
    <property type="entry name" value="acon_putative"/>
    <property type="match status" value="1"/>
</dbReference>